<evidence type="ECO:0000256" key="7">
    <source>
        <dbReference type="PIRNR" id="PIRNR009376"/>
    </source>
</evidence>
<dbReference type="EMBL" id="JAAAJA010000085">
    <property type="protein sequence ID" value="KAG0262982.1"/>
    <property type="molecule type" value="Genomic_DNA"/>
</dbReference>
<comment type="catalytic activity">
    <reaction evidence="1 7">
        <text>a 1,2-diacyl-sn-glycero-3-phosphocholine + H2O = a 1,2-diacyl-sn-glycero-3-phosphate + choline + H(+)</text>
        <dbReference type="Rhea" id="RHEA:14445"/>
        <dbReference type="ChEBI" id="CHEBI:15354"/>
        <dbReference type="ChEBI" id="CHEBI:15377"/>
        <dbReference type="ChEBI" id="CHEBI:15378"/>
        <dbReference type="ChEBI" id="CHEBI:57643"/>
        <dbReference type="ChEBI" id="CHEBI:58608"/>
        <dbReference type="EC" id="3.1.4.4"/>
    </reaction>
</comment>
<dbReference type="GO" id="GO:0004630">
    <property type="term" value="F:phospholipase D activity"/>
    <property type="evidence" value="ECO:0007669"/>
    <property type="project" value="UniProtKB-UniRule"/>
</dbReference>
<evidence type="ECO:0000259" key="10">
    <source>
        <dbReference type="PROSITE" id="PS50195"/>
    </source>
</evidence>
<evidence type="ECO:0000256" key="8">
    <source>
        <dbReference type="SAM" id="MobiDB-lite"/>
    </source>
</evidence>
<dbReference type="Gene3D" id="3.30.1520.10">
    <property type="entry name" value="Phox-like domain"/>
    <property type="match status" value="1"/>
</dbReference>
<dbReference type="InterPro" id="IPR016555">
    <property type="entry name" value="PLipase_D_euk"/>
</dbReference>
<keyword evidence="12" id="KW-1185">Reference proteome</keyword>
<dbReference type="EC" id="3.1.4.4" evidence="7"/>
<dbReference type="Pfam" id="PF13091">
    <property type="entry name" value="PLDc_2"/>
    <property type="match status" value="1"/>
</dbReference>
<feature type="compositionally biased region" description="Low complexity" evidence="8">
    <location>
        <begin position="86"/>
        <end position="106"/>
    </location>
</feature>
<keyword evidence="3" id="KW-0677">Repeat</keyword>
<feature type="compositionally biased region" description="Polar residues" evidence="8">
    <location>
        <begin position="121"/>
        <end position="130"/>
    </location>
</feature>
<feature type="compositionally biased region" description="Basic and acidic residues" evidence="8">
    <location>
        <begin position="939"/>
        <end position="952"/>
    </location>
</feature>
<feature type="region of interest" description="Disordered" evidence="8">
    <location>
        <begin position="1335"/>
        <end position="1382"/>
    </location>
</feature>
<evidence type="ECO:0000256" key="4">
    <source>
        <dbReference type="ARBA" id="ARBA00022801"/>
    </source>
</evidence>
<dbReference type="InterPro" id="IPR015679">
    <property type="entry name" value="PLipase_D_fam"/>
</dbReference>
<evidence type="ECO:0000256" key="1">
    <source>
        <dbReference type="ARBA" id="ARBA00000798"/>
    </source>
</evidence>
<dbReference type="PROSITE" id="PS50195">
    <property type="entry name" value="PX"/>
    <property type="match status" value="1"/>
</dbReference>
<dbReference type="SMART" id="SM00155">
    <property type="entry name" value="PLDc"/>
    <property type="match status" value="2"/>
</dbReference>
<name>A0A9P6QAM2_9FUNG</name>
<dbReference type="GO" id="GO:0006654">
    <property type="term" value="P:phosphatidic acid biosynthetic process"/>
    <property type="evidence" value="ECO:0007669"/>
    <property type="project" value="InterPro"/>
</dbReference>
<accession>A0A9P6QAM2</accession>
<dbReference type="PANTHER" id="PTHR18896:SF76">
    <property type="entry name" value="PHOSPHOLIPASE"/>
    <property type="match status" value="1"/>
</dbReference>
<feature type="region of interest" description="Disordered" evidence="8">
    <location>
        <begin position="1092"/>
        <end position="1206"/>
    </location>
</feature>
<comment type="caution">
    <text evidence="11">The sequence shown here is derived from an EMBL/GenBank/DDBJ whole genome shotgun (WGS) entry which is preliminary data.</text>
</comment>
<evidence type="ECO:0000256" key="2">
    <source>
        <dbReference type="ARBA" id="ARBA00008664"/>
    </source>
</evidence>
<comment type="similarity">
    <text evidence="2 7">Belongs to the phospholipase D family.</text>
</comment>
<feature type="compositionally biased region" description="Low complexity" evidence="8">
    <location>
        <begin position="36"/>
        <end position="48"/>
    </location>
</feature>
<evidence type="ECO:0000259" key="9">
    <source>
        <dbReference type="PROSITE" id="PS50035"/>
    </source>
</evidence>
<gene>
    <name evidence="11" type="ORF">BG011_009480</name>
</gene>
<feature type="region of interest" description="Disordered" evidence="8">
    <location>
        <begin position="184"/>
        <end position="203"/>
    </location>
</feature>
<feature type="domain" description="PLD phosphodiesterase" evidence="9">
    <location>
        <begin position="633"/>
        <end position="660"/>
    </location>
</feature>
<feature type="compositionally biased region" description="Polar residues" evidence="8">
    <location>
        <begin position="1150"/>
        <end position="1162"/>
    </location>
</feature>
<reference evidence="11" key="1">
    <citation type="journal article" date="2020" name="Fungal Divers.">
        <title>Resolving the Mortierellaceae phylogeny through synthesis of multi-gene phylogenetics and phylogenomics.</title>
        <authorList>
            <person name="Vandepol N."/>
            <person name="Liber J."/>
            <person name="Desiro A."/>
            <person name="Na H."/>
            <person name="Kennedy M."/>
            <person name="Barry K."/>
            <person name="Grigoriev I.V."/>
            <person name="Miller A.N."/>
            <person name="O'Donnell K."/>
            <person name="Stajich J.E."/>
            <person name="Bonito G."/>
        </authorList>
    </citation>
    <scope>NUCLEOTIDE SEQUENCE</scope>
    <source>
        <strain evidence="11">KOD948</strain>
    </source>
</reference>
<dbReference type="InterPro" id="IPR025202">
    <property type="entry name" value="PLD-like_dom"/>
</dbReference>
<dbReference type="OrthoDB" id="14911at2759"/>
<evidence type="ECO:0000313" key="12">
    <source>
        <dbReference type="Proteomes" id="UP000726737"/>
    </source>
</evidence>
<feature type="region of interest" description="Disordered" evidence="8">
    <location>
        <begin position="939"/>
        <end position="979"/>
    </location>
</feature>
<organism evidence="11 12">
    <name type="scientific">Mortierella polycephala</name>
    <dbReference type="NCBI Taxonomy" id="41804"/>
    <lineage>
        <taxon>Eukaryota</taxon>
        <taxon>Fungi</taxon>
        <taxon>Fungi incertae sedis</taxon>
        <taxon>Mucoromycota</taxon>
        <taxon>Mortierellomycotina</taxon>
        <taxon>Mortierellomycetes</taxon>
        <taxon>Mortierellales</taxon>
        <taxon>Mortierellaceae</taxon>
        <taxon>Mortierella</taxon>
    </lineage>
</organism>
<dbReference type="CDD" id="cd09141">
    <property type="entry name" value="PLDc_vPLD1_2_yPLD_like_2"/>
    <property type="match status" value="1"/>
</dbReference>
<dbReference type="PROSITE" id="PS50035">
    <property type="entry name" value="PLD"/>
    <property type="match status" value="2"/>
</dbReference>
<feature type="compositionally biased region" description="Low complexity" evidence="8">
    <location>
        <begin position="1337"/>
        <end position="1346"/>
    </location>
</feature>
<dbReference type="Proteomes" id="UP000726737">
    <property type="component" value="Unassembled WGS sequence"/>
</dbReference>
<dbReference type="Pfam" id="PF00614">
    <property type="entry name" value="PLDc"/>
    <property type="match status" value="1"/>
</dbReference>
<dbReference type="GO" id="GO:0035556">
    <property type="term" value="P:intracellular signal transduction"/>
    <property type="evidence" value="ECO:0007669"/>
    <property type="project" value="InterPro"/>
</dbReference>
<feature type="domain" description="PLD phosphodiesterase" evidence="9">
    <location>
        <begin position="1223"/>
        <end position="1250"/>
    </location>
</feature>
<evidence type="ECO:0000256" key="5">
    <source>
        <dbReference type="ARBA" id="ARBA00022963"/>
    </source>
</evidence>
<sequence length="1526" mass="173985">MDTSTNPDDLSPPVNLANLASREYAIESSDEKRFLEQPQPEPQQSFQQHLKTGGDPEKNNAELPPPGQTMAPPRFKLAGIVDRVRQGQQLQQQQQQVPSIQQPSSPDGAHPQRHRIFPSHTPVSPKSSAQDVVIDGDHTQQPSNRLEVRSQDSRQPSSISHSVISGPEGSDHGQRNRHRFHLHRRRDSEDGAEGGQEQQQQQHHNLSKIFLNNAATAFTKSNRSNVLENVDIPPMSLAVTGSAVPALWLRRDDKGRRPPAVLFQMLKVAITDSEIDSGLGKQIIFRVELQYGDVKWVIRRTVYEFYKLHLILSAKRFSHLPKFPSQSAYAISMAKASMGRKTDEKLNFLRKTNLARRQALQSYLIQVLHQLNWTIAYDLYEFLEISAMSLTKDMGWKGKEGYVETKITDKINTICGCGGVSRKEKRWLLLRDSYMAFCPTVGSNEPTDVFMFDETFFFEHKEHALGLNMHHIEIGDRYRKIEIKGEHTREVLEWMDQFNKMKSSSPWVHPHRFGSFAPQRESARVRYYVDGKDYFHAVSDAILAAKTEIYICDWWLSPELYLRRPPEKNEEFRLDRLLKKKAMEGVMIYIVVYKEVSLALTLDSAHTKIWLQDLHPNIQVQRHPDHLKVNSTQFWAHHEKICVIDCRLAFIGGLDLCFGRYDSRTHQLADYHPSGKGTVWPGLDYSNPRIKDFVNVKDFKNELIERKLLARMPWHDVSLGVAGQPARDIARHFVQRWNFVKKEKGMKKIHMKFLTPKGEFVSTRNELGWTGSQKVQLLRSSTVWSQGVEVERSIQDAYLHSITNAEHFIYIENQFFVTLAVENGHPDLKNTIGIALVNRIMRAYQEGKKFRVIVVMPLMPAFEADIMSSEAGTLRKVMHFQYVSICRGGNSVLERLVANGVDPDQYISFYGLRSFDRIKHGKFDAIVEAVKEAEKKRKAEFFKEQPENKDTEENGGTGANANNGDDTTSTDDGFDPQDRSLASQFLLDPIPQNEEAERIKAIADERKAMDVLMTWDESITKRAMNPAIREHGYIPATTECSLADKRLNAEIQNGTDEAEIKSGNIHERGETSPQLMDGFGTKMRNAIEKMKGTKEHGDLEPKHHKITRHPLIEQHRNRDGHTHRNTEYHRGYKGRYDDSDADSAEEEQRMQSSQRTRGVPNSDQERQSIRNDAESIIEPIPGDVQSRHGGEDSTEPSEAPMFEKPVEAERPIVDDEVDDFVTEQLYIHSKLMIVDDRIIICGSANINDRSQVGYRDSEIAMIIEDTEMVPSFMNGVPYQVGKMAHALRTDLFKEHLGLLPHVEHDVVTKASVLPVDLDAPNKDPEEARSELIRKAQDGQQCQGQDQEVSPAANNDNQISEVQSQTESRHHHHHHHHGHLQVYTPNEDEVKAINDWHSPNAHGDAKRAAAYDPLAADAIVRDPLHDDFYESWWKRVAQTNTEIFREVFRCVPDDTVETWTDYKAFIPDSKKILAGHVAMEGATVEIVTDRLQKVTGHLVVFPTRFLCKENLMGGAVEGAVVPMAIFT</sequence>
<evidence type="ECO:0000256" key="6">
    <source>
        <dbReference type="ARBA" id="ARBA00023098"/>
    </source>
</evidence>
<dbReference type="PIRSF" id="PIRSF009376">
    <property type="entry name" value="Phospholipase_D_euk"/>
    <property type="match status" value="1"/>
</dbReference>
<feature type="compositionally biased region" description="Basic and acidic residues" evidence="8">
    <location>
        <begin position="1163"/>
        <end position="1173"/>
    </location>
</feature>
<feature type="region of interest" description="Disordered" evidence="8">
    <location>
        <begin position="28"/>
        <end position="178"/>
    </location>
</feature>
<feature type="compositionally biased region" description="Polar residues" evidence="8">
    <location>
        <begin position="1351"/>
        <end position="1365"/>
    </location>
</feature>
<dbReference type="SUPFAM" id="SSF56024">
    <property type="entry name" value="Phospholipase D/nuclease"/>
    <property type="match status" value="2"/>
</dbReference>
<dbReference type="InterPro" id="IPR001736">
    <property type="entry name" value="PLipase_D/transphosphatidylase"/>
</dbReference>
<dbReference type="InterPro" id="IPR001683">
    <property type="entry name" value="PX_dom"/>
</dbReference>
<evidence type="ECO:0000256" key="3">
    <source>
        <dbReference type="ARBA" id="ARBA00022737"/>
    </source>
</evidence>
<dbReference type="CDD" id="cd09138">
    <property type="entry name" value="PLDc_vPLD1_2_yPLD_like_1"/>
    <property type="match status" value="1"/>
</dbReference>
<feature type="compositionally biased region" description="Basic and acidic residues" evidence="8">
    <location>
        <begin position="1092"/>
        <end position="1101"/>
    </location>
</feature>
<dbReference type="Gene3D" id="3.30.870.10">
    <property type="entry name" value="Endonuclease Chain A"/>
    <property type="match status" value="3"/>
</dbReference>
<dbReference type="CDD" id="cd06093">
    <property type="entry name" value="PX_domain"/>
    <property type="match status" value="1"/>
</dbReference>
<dbReference type="GO" id="GO:0009395">
    <property type="term" value="P:phospholipid catabolic process"/>
    <property type="evidence" value="ECO:0007669"/>
    <property type="project" value="TreeGrafter"/>
</dbReference>
<feature type="compositionally biased region" description="Polar residues" evidence="8">
    <location>
        <begin position="153"/>
        <end position="163"/>
    </location>
</feature>
<keyword evidence="5 7" id="KW-0442">Lipid degradation</keyword>
<evidence type="ECO:0000313" key="11">
    <source>
        <dbReference type="EMBL" id="KAG0262982.1"/>
    </source>
</evidence>
<feature type="domain" description="PX" evidence="10">
    <location>
        <begin position="263"/>
        <end position="390"/>
    </location>
</feature>
<keyword evidence="6" id="KW-0443">Lipid metabolism</keyword>
<protein>
    <recommendedName>
        <fullName evidence="7">Phospholipase</fullName>
        <ecNumber evidence="7">3.1.4.4</ecNumber>
    </recommendedName>
</protein>
<dbReference type="GO" id="GO:0035091">
    <property type="term" value="F:phosphatidylinositol binding"/>
    <property type="evidence" value="ECO:0007669"/>
    <property type="project" value="InterPro"/>
</dbReference>
<dbReference type="SUPFAM" id="SSF64268">
    <property type="entry name" value="PX domain"/>
    <property type="match status" value="1"/>
</dbReference>
<dbReference type="InterPro" id="IPR036871">
    <property type="entry name" value="PX_dom_sf"/>
</dbReference>
<proteinExistence type="inferred from homology"/>
<feature type="compositionally biased region" description="Basic residues" evidence="8">
    <location>
        <begin position="1368"/>
        <end position="1378"/>
    </location>
</feature>
<dbReference type="PANTHER" id="PTHR18896">
    <property type="entry name" value="PHOSPHOLIPASE D"/>
    <property type="match status" value="1"/>
</dbReference>
<keyword evidence="4 7" id="KW-0378">Hydrolase</keyword>
<feature type="compositionally biased region" description="Basic and acidic residues" evidence="8">
    <location>
        <begin position="1110"/>
        <end position="1138"/>
    </location>
</feature>